<evidence type="ECO:0000313" key="1">
    <source>
        <dbReference type="EMBL" id="KAA1150503.1"/>
    </source>
</evidence>
<dbReference type="EMBL" id="SEUK01000052">
    <property type="protein sequence ID" value="KAA1158738.1"/>
    <property type="molecule type" value="Genomic_DNA"/>
</dbReference>
<dbReference type="RefSeq" id="WP_149614724.1">
    <property type="nucleotide sequence ID" value="NZ_SEUJ01000078.1"/>
</dbReference>
<sequence length="213" mass="23745">MSAFFLFSNNLLAASMYLLPNGNEVSIELDSVSTVFDSNNGWLLGGYKIINGSNASYVSFIPYNKEPIKYWSLTRGYASQFFKANNNFYVISSAGDALQIEENGLTSTDFKVKPKSTVVAVKPYLIACHPRGWAKLSSMNTGSCYRLDGTWDIELSWTEINIPPKLCKGNLKVLITTNKNQNWDVITLDTETGKTLTSKKIAKPKHEMSLCEL</sequence>
<dbReference type="AlphaFoldDB" id="A0A833AE10"/>
<gene>
    <name evidence="2" type="ORF">EU508_14670</name>
    <name evidence="1" type="ORF">EU509_20585</name>
</gene>
<dbReference type="EMBL" id="SEUJ01000078">
    <property type="protein sequence ID" value="KAA1150503.1"/>
    <property type="molecule type" value="Genomic_DNA"/>
</dbReference>
<protein>
    <submittedName>
        <fullName evidence="2">Uncharacterized protein</fullName>
    </submittedName>
</protein>
<name>A0A833AE10_9GAMM</name>
<keyword evidence="3" id="KW-1185">Reference proteome</keyword>
<evidence type="ECO:0000313" key="4">
    <source>
        <dbReference type="Proteomes" id="UP000324162"/>
    </source>
</evidence>
<comment type="caution">
    <text evidence="2">The sequence shown here is derived from an EMBL/GenBank/DDBJ whole genome shotgun (WGS) entry which is preliminary data.</text>
</comment>
<evidence type="ECO:0000313" key="2">
    <source>
        <dbReference type="EMBL" id="KAA1158738.1"/>
    </source>
</evidence>
<accession>A0A833AE10</accession>
<organism evidence="2 4">
    <name type="scientific">Pseudoalteromonas fuliginea</name>
    <dbReference type="NCBI Taxonomy" id="1872678"/>
    <lineage>
        <taxon>Bacteria</taxon>
        <taxon>Pseudomonadati</taxon>
        <taxon>Pseudomonadota</taxon>
        <taxon>Gammaproteobacteria</taxon>
        <taxon>Alteromonadales</taxon>
        <taxon>Pseudoalteromonadaceae</taxon>
        <taxon>Pseudoalteromonas</taxon>
    </lineage>
</organism>
<dbReference type="Proteomes" id="UP000324162">
    <property type="component" value="Unassembled WGS sequence"/>
</dbReference>
<reference evidence="3 4" key="1">
    <citation type="submission" date="2019-01" db="EMBL/GenBank/DDBJ databases">
        <title>Genome sequences of marine Pseudoalteromonas species.</title>
        <authorList>
            <person name="Boraston A.B."/>
            <person name="Hehemann J.-H."/>
            <person name="Vickers C.J."/>
            <person name="Salama-Alber O."/>
            <person name="Abe K."/>
            <person name="Hettle A.J."/>
        </authorList>
    </citation>
    <scope>NUCLEOTIDE SEQUENCE [LARGE SCALE GENOMIC DNA]</scope>
    <source>
        <strain evidence="2 4">PS42</strain>
        <strain evidence="1 3">PS47</strain>
    </source>
</reference>
<evidence type="ECO:0000313" key="3">
    <source>
        <dbReference type="Proteomes" id="UP000322915"/>
    </source>
</evidence>
<dbReference type="Proteomes" id="UP000322915">
    <property type="component" value="Unassembled WGS sequence"/>
</dbReference>
<proteinExistence type="predicted"/>